<dbReference type="InterPro" id="IPR050815">
    <property type="entry name" value="TF_fung"/>
</dbReference>
<feature type="compositionally biased region" description="Low complexity" evidence="6">
    <location>
        <begin position="525"/>
        <end position="539"/>
    </location>
</feature>
<accession>A0ABR3ZA62</accession>
<evidence type="ECO:0000256" key="5">
    <source>
        <dbReference type="ARBA" id="ARBA00023242"/>
    </source>
</evidence>
<feature type="domain" description="Xylanolytic transcriptional activator regulatory" evidence="7">
    <location>
        <begin position="15"/>
        <end position="173"/>
    </location>
</feature>
<dbReference type="InterPro" id="IPR007219">
    <property type="entry name" value="XnlR_reg_dom"/>
</dbReference>
<keyword evidence="3" id="KW-0805">Transcription regulation</keyword>
<evidence type="ECO:0000313" key="9">
    <source>
        <dbReference type="Proteomes" id="UP001583186"/>
    </source>
</evidence>
<dbReference type="Pfam" id="PF04082">
    <property type="entry name" value="Fungal_trans"/>
    <property type="match status" value="1"/>
</dbReference>
<comment type="caution">
    <text evidence="8">The sequence shown here is derived from an EMBL/GenBank/DDBJ whole genome shotgun (WGS) entry which is preliminary data.</text>
</comment>
<evidence type="ECO:0000259" key="7">
    <source>
        <dbReference type="Pfam" id="PF04082"/>
    </source>
</evidence>
<name>A0ABR3ZA62_9PEZI</name>
<dbReference type="EMBL" id="JAWCUI010000020">
    <property type="protein sequence ID" value="KAL1897027.1"/>
    <property type="molecule type" value="Genomic_DNA"/>
</dbReference>
<dbReference type="Proteomes" id="UP001583186">
    <property type="component" value="Unassembled WGS sequence"/>
</dbReference>
<feature type="region of interest" description="Disordered" evidence="6">
    <location>
        <begin position="511"/>
        <end position="573"/>
    </location>
</feature>
<gene>
    <name evidence="8" type="ORF">Sste5346_004231</name>
</gene>
<keyword evidence="4" id="KW-0804">Transcription</keyword>
<feature type="region of interest" description="Disordered" evidence="6">
    <location>
        <begin position="205"/>
        <end position="235"/>
    </location>
</feature>
<reference evidence="8 9" key="1">
    <citation type="journal article" date="2024" name="IMA Fungus">
        <title>IMA Genome - F19 : A genome assembly and annotation guide to empower mycologists, including annotated draft genome sequences of Ceratocystis pirilliformis, Diaporthe australafricana, Fusarium ophioides, Paecilomyces lecythidis, and Sporothrix stenoceras.</title>
        <authorList>
            <person name="Aylward J."/>
            <person name="Wilson A.M."/>
            <person name="Visagie C.M."/>
            <person name="Spraker J."/>
            <person name="Barnes I."/>
            <person name="Buitendag C."/>
            <person name="Ceriani C."/>
            <person name="Del Mar Angel L."/>
            <person name="du Plessis D."/>
            <person name="Fuchs T."/>
            <person name="Gasser K."/>
            <person name="Kramer D."/>
            <person name="Li W."/>
            <person name="Munsamy K."/>
            <person name="Piso A."/>
            <person name="Price J.L."/>
            <person name="Sonnekus B."/>
            <person name="Thomas C."/>
            <person name="van der Nest A."/>
            <person name="van Dijk A."/>
            <person name="van Heerden A."/>
            <person name="van Vuuren N."/>
            <person name="Yilmaz N."/>
            <person name="Duong T.A."/>
            <person name="van der Merwe N.A."/>
            <person name="Wingfield M.J."/>
            <person name="Wingfield B.D."/>
        </authorList>
    </citation>
    <scope>NUCLEOTIDE SEQUENCE [LARGE SCALE GENOMIC DNA]</scope>
    <source>
        <strain evidence="8 9">CMW 5346</strain>
    </source>
</reference>
<evidence type="ECO:0000256" key="4">
    <source>
        <dbReference type="ARBA" id="ARBA00023163"/>
    </source>
</evidence>
<evidence type="ECO:0000256" key="1">
    <source>
        <dbReference type="ARBA" id="ARBA00004123"/>
    </source>
</evidence>
<protein>
    <recommendedName>
        <fullName evidence="7">Xylanolytic transcriptional activator regulatory domain-containing protein</fullName>
    </recommendedName>
</protein>
<dbReference type="PANTHER" id="PTHR47338">
    <property type="entry name" value="ZN(II)2CYS6 TRANSCRIPTION FACTOR (EUROFUNG)-RELATED"/>
    <property type="match status" value="1"/>
</dbReference>
<sequence length="615" mass="67698">MLQDTYLVCAFNASLIVHVPSFEQADSRGSVPRHTLLAMHAYAAHFISCLPPHDKRHHALAREVGDVRRVTEGWALEAGQLALQEADQPTLYMIQTCQILSLYWFSQGDSKRNTMFSGIGYRAVRSTVVDSRDTLIPASSPSHRLGPAQPVDLNAETLKRLFWASWVTNVINSDHYTPGSAADTLVLTLPLPVSEDIFLCSTDEPETASPAPITIAQSGGNRGADHDDGHNNTQLQTPSIMAEIMKVMMIWREAWVNAFSLQTDIANWASQLHPDLTYSKRNLYRQLVVNQQPIYAMLHALHHQCYLVLSASLVPHFSGLVMARDMPREVVQMSAAVALRSARSLSELGAHLLALEWDPAHIAPFVGYCMYVAASVQISVLPKSSTGSGAAWGNMINCLKLLKLMKLYWAVLDKLWARILRLYDAQVASITTVPITPAGELDAEQQEYLESPERPTGDLEEPLEDSVLHYSLRNLKTSVSTSGGSPSAQGLETAVAVGANRAIADRVMQGNAPTMGPVLAGGTRQQPAPQNQQQQQHQQGLLETLASTLSPNLFPAQPTQQQQHNPESLESFNNISQSPLMSFAPLDVHSLDEYDWFQLDMDNSAQVREALNGLF</sequence>
<keyword evidence="9" id="KW-1185">Reference proteome</keyword>
<evidence type="ECO:0000313" key="8">
    <source>
        <dbReference type="EMBL" id="KAL1897027.1"/>
    </source>
</evidence>
<proteinExistence type="predicted"/>
<feature type="compositionally biased region" description="Polar residues" evidence="6">
    <location>
        <begin position="545"/>
        <end position="573"/>
    </location>
</feature>
<dbReference type="CDD" id="cd12148">
    <property type="entry name" value="fungal_TF_MHR"/>
    <property type="match status" value="1"/>
</dbReference>
<keyword evidence="2" id="KW-0479">Metal-binding</keyword>
<evidence type="ECO:0000256" key="3">
    <source>
        <dbReference type="ARBA" id="ARBA00023015"/>
    </source>
</evidence>
<evidence type="ECO:0000256" key="2">
    <source>
        <dbReference type="ARBA" id="ARBA00022723"/>
    </source>
</evidence>
<dbReference type="PANTHER" id="PTHR47338:SF27">
    <property type="entry name" value="ZN(II)2CYS6 TRANSCRIPTION FACTOR (EUROFUNG)"/>
    <property type="match status" value="1"/>
</dbReference>
<evidence type="ECO:0000256" key="6">
    <source>
        <dbReference type="SAM" id="MobiDB-lite"/>
    </source>
</evidence>
<organism evidence="8 9">
    <name type="scientific">Sporothrix stenoceras</name>
    <dbReference type="NCBI Taxonomy" id="5173"/>
    <lineage>
        <taxon>Eukaryota</taxon>
        <taxon>Fungi</taxon>
        <taxon>Dikarya</taxon>
        <taxon>Ascomycota</taxon>
        <taxon>Pezizomycotina</taxon>
        <taxon>Sordariomycetes</taxon>
        <taxon>Sordariomycetidae</taxon>
        <taxon>Ophiostomatales</taxon>
        <taxon>Ophiostomataceae</taxon>
        <taxon>Sporothrix</taxon>
    </lineage>
</organism>
<comment type="subcellular location">
    <subcellularLocation>
        <location evidence="1">Nucleus</location>
    </subcellularLocation>
</comment>
<keyword evidence="5" id="KW-0539">Nucleus</keyword>